<sequence>MVTRMDVPDFHRRWQAARSAALRQTVGAASRQPDASEVTLLQQLPPEQSAEVLKTVYYNARKFGRSALRYFALLWDTHDVRDVLAQADVPCLQGQWQTDAATQVTVERHGCSVPQQCGTLGCAYWHEAIDGLLMGLGDTVRHARHRSVGHGDDRCRDVFTPRAQQKVTYGPVPAHLTSFLTALAQQYVPAHMQVTFVGYAAGVVYYQVTTPTSGCGHQLWPTIFQRAVAQTYPTLRLQDVAPVAVLG</sequence>
<name>A0A938B4U2_UNCTE</name>
<dbReference type="AlphaFoldDB" id="A0A938B4U2"/>
<reference evidence="1" key="1">
    <citation type="submission" date="2019-03" db="EMBL/GenBank/DDBJ databases">
        <title>Lake Tanganyika Metagenome-Assembled Genomes (MAGs).</title>
        <authorList>
            <person name="Tran P."/>
        </authorList>
    </citation>
    <scope>NUCLEOTIDE SEQUENCE</scope>
    <source>
        <strain evidence="1">K_DeepCast_65m_m2_066</strain>
    </source>
</reference>
<comment type="caution">
    <text evidence="1">The sequence shown here is derived from an EMBL/GenBank/DDBJ whole genome shotgun (WGS) entry which is preliminary data.</text>
</comment>
<organism evidence="1 2">
    <name type="scientific">Tectimicrobiota bacterium</name>
    <dbReference type="NCBI Taxonomy" id="2528274"/>
    <lineage>
        <taxon>Bacteria</taxon>
        <taxon>Pseudomonadati</taxon>
        <taxon>Nitrospinota/Tectimicrobiota group</taxon>
        <taxon>Candidatus Tectimicrobiota</taxon>
    </lineage>
</organism>
<evidence type="ECO:0000313" key="1">
    <source>
        <dbReference type="EMBL" id="MBM3225058.1"/>
    </source>
</evidence>
<dbReference type="EMBL" id="VGLS01000469">
    <property type="protein sequence ID" value="MBM3225058.1"/>
    <property type="molecule type" value="Genomic_DNA"/>
</dbReference>
<accession>A0A938B4U2</accession>
<protein>
    <submittedName>
        <fullName evidence="1">Uncharacterized protein</fullName>
    </submittedName>
</protein>
<evidence type="ECO:0000313" key="2">
    <source>
        <dbReference type="Proteomes" id="UP000712673"/>
    </source>
</evidence>
<gene>
    <name evidence="1" type="ORF">FJZ47_14825</name>
</gene>
<dbReference type="Proteomes" id="UP000712673">
    <property type="component" value="Unassembled WGS sequence"/>
</dbReference>
<proteinExistence type="predicted"/>